<name>A0AAW1MHI1_POPJA</name>
<dbReference type="EMBL" id="JASPKY010000046">
    <property type="protein sequence ID" value="KAK9745668.1"/>
    <property type="molecule type" value="Genomic_DNA"/>
</dbReference>
<evidence type="ECO:0000313" key="2">
    <source>
        <dbReference type="EMBL" id="KAK9745668.1"/>
    </source>
</evidence>
<organism evidence="2 3">
    <name type="scientific">Popillia japonica</name>
    <name type="common">Japanese beetle</name>
    <dbReference type="NCBI Taxonomy" id="7064"/>
    <lineage>
        <taxon>Eukaryota</taxon>
        <taxon>Metazoa</taxon>
        <taxon>Ecdysozoa</taxon>
        <taxon>Arthropoda</taxon>
        <taxon>Hexapoda</taxon>
        <taxon>Insecta</taxon>
        <taxon>Pterygota</taxon>
        <taxon>Neoptera</taxon>
        <taxon>Endopterygota</taxon>
        <taxon>Coleoptera</taxon>
        <taxon>Polyphaga</taxon>
        <taxon>Scarabaeiformia</taxon>
        <taxon>Scarabaeidae</taxon>
        <taxon>Rutelinae</taxon>
        <taxon>Popillia</taxon>
    </lineage>
</organism>
<evidence type="ECO:0000256" key="1">
    <source>
        <dbReference type="SAM" id="MobiDB-lite"/>
    </source>
</evidence>
<dbReference type="AlphaFoldDB" id="A0AAW1MHI1"/>
<protein>
    <submittedName>
        <fullName evidence="2">Uncharacterized protein</fullName>
    </submittedName>
</protein>
<proteinExistence type="predicted"/>
<keyword evidence="3" id="KW-1185">Reference proteome</keyword>
<sequence>MKPKADLCDVCQQNSLMLQRVLQEWDPAKLQMAVTHLDCENVNVNSTNNLARCVKDLMLLSAKFITTSSESQKRDFVTPKPNESKLNKKSSEATASKIHLSQKSKKKSEMTAQKKKKIEVKAPQKEKIEVAKRKKIEASDHTIPKK</sequence>
<dbReference type="Proteomes" id="UP001458880">
    <property type="component" value="Unassembled WGS sequence"/>
</dbReference>
<feature type="region of interest" description="Disordered" evidence="1">
    <location>
        <begin position="69"/>
        <end position="126"/>
    </location>
</feature>
<accession>A0AAW1MHI1</accession>
<comment type="caution">
    <text evidence="2">The sequence shown here is derived from an EMBL/GenBank/DDBJ whole genome shotgun (WGS) entry which is preliminary data.</text>
</comment>
<gene>
    <name evidence="2" type="ORF">QE152_g6732</name>
</gene>
<evidence type="ECO:0000313" key="3">
    <source>
        <dbReference type="Proteomes" id="UP001458880"/>
    </source>
</evidence>
<feature type="compositionally biased region" description="Basic and acidic residues" evidence="1">
    <location>
        <begin position="71"/>
        <end position="91"/>
    </location>
</feature>
<reference evidence="2 3" key="1">
    <citation type="journal article" date="2024" name="BMC Genomics">
        <title>De novo assembly and annotation of Popillia japonica's genome with initial clues to its potential as an invasive pest.</title>
        <authorList>
            <person name="Cucini C."/>
            <person name="Boschi S."/>
            <person name="Funari R."/>
            <person name="Cardaioli E."/>
            <person name="Iannotti N."/>
            <person name="Marturano G."/>
            <person name="Paoli F."/>
            <person name="Bruttini M."/>
            <person name="Carapelli A."/>
            <person name="Frati F."/>
            <person name="Nardi F."/>
        </authorList>
    </citation>
    <scope>NUCLEOTIDE SEQUENCE [LARGE SCALE GENOMIC DNA]</scope>
    <source>
        <strain evidence="2">DMR45628</strain>
    </source>
</reference>